<dbReference type="Proteomes" id="UP000652761">
    <property type="component" value="Unassembled WGS sequence"/>
</dbReference>
<name>A0A843TTB7_COLES</name>
<dbReference type="EMBL" id="NMUH01000270">
    <property type="protein sequence ID" value="MQL75902.1"/>
    <property type="molecule type" value="Genomic_DNA"/>
</dbReference>
<reference evidence="1" key="1">
    <citation type="submission" date="2017-07" db="EMBL/GenBank/DDBJ databases">
        <title>Taro Niue Genome Assembly and Annotation.</title>
        <authorList>
            <person name="Atibalentja N."/>
            <person name="Keating K."/>
            <person name="Fields C.J."/>
        </authorList>
    </citation>
    <scope>NUCLEOTIDE SEQUENCE</scope>
    <source>
        <strain evidence="1">Niue_2</strain>
        <tissue evidence="1">Leaf</tissue>
    </source>
</reference>
<evidence type="ECO:0000313" key="2">
    <source>
        <dbReference type="Proteomes" id="UP000652761"/>
    </source>
</evidence>
<dbReference type="AlphaFoldDB" id="A0A843TTB7"/>
<sequence length="175" mass="19172">MSLRKATLELETTSIAAQEKIQRIEYEVARLRDLLGDATRELDEAHHALLLLDRGQSRLLFQNGDGGPVVTPRPTPNNGLILGGQFSMLEALEDNHAANSAKTLVSGVSLLSSSLSSEESNVELLELVSVEKFLEKGRLLEAAMKVGPLPQWRFPPPLLWSIEIPPSPKLTTPMV</sequence>
<dbReference type="Pfam" id="PF07795">
    <property type="entry name" value="DUF1635"/>
    <property type="match status" value="1"/>
</dbReference>
<dbReference type="InterPro" id="IPR012862">
    <property type="entry name" value="DUF1635"/>
</dbReference>
<evidence type="ECO:0000313" key="1">
    <source>
        <dbReference type="EMBL" id="MQL75902.1"/>
    </source>
</evidence>
<organism evidence="1 2">
    <name type="scientific">Colocasia esculenta</name>
    <name type="common">Wild taro</name>
    <name type="synonym">Arum esculentum</name>
    <dbReference type="NCBI Taxonomy" id="4460"/>
    <lineage>
        <taxon>Eukaryota</taxon>
        <taxon>Viridiplantae</taxon>
        <taxon>Streptophyta</taxon>
        <taxon>Embryophyta</taxon>
        <taxon>Tracheophyta</taxon>
        <taxon>Spermatophyta</taxon>
        <taxon>Magnoliopsida</taxon>
        <taxon>Liliopsida</taxon>
        <taxon>Araceae</taxon>
        <taxon>Aroideae</taxon>
        <taxon>Colocasieae</taxon>
        <taxon>Colocasia</taxon>
    </lineage>
</organism>
<accession>A0A843TTB7</accession>
<protein>
    <submittedName>
        <fullName evidence="1">Uncharacterized protein</fullName>
    </submittedName>
</protein>
<comment type="caution">
    <text evidence="1">The sequence shown here is derived from an EMBL/GenBank/DDBJ whole genome shotgun (WGS) entry which is preliminary data.</text>
</comment>
<dbReference type="PANTHER" id="PTHR33431">
    <property type="entry name" value="ENABLED-LIKE PROTEIN (DUF1635)"/>
    <property type="match status" value="1"/>
</dbReference>
<dbReference type="OrthoDB" id="784141at2759"/>
<keyword evidence="2" id="KW-1185">Reference proteome</keyword>
<gene>
    <name evidence="1" type="ORF">Taro_008286</name>
</gene>
<proteinExistence type="predicted"/>
<dbReference type="PANTHER" id="PTHR33431:SF3">
    <property type="entry name" value="ENABLED-LIKE PROTEIN (DUF1635)"/>
    <property type="match status" value="1"/>
</dbReference>